<evidence type="ECO:0000256" key="4">
    <source>
        <dbReference type="ARBA" id="ARBA00022833"/>
    </source>
</evidence>
<dbReference type="InterPro" id="IPR036236">
    <property type="entry name" value="Znf_C2H2_sf"/>
</dbReference>
<keyword evidence="7" id="KW-0539">Nucleus</keyword>
<dbReference type="InterPro" id="IPR051061">
    <property type="entry name" value="Zinc_finger_trans_reg"/>
</dbReference>
<feature type="region of interest" description="Disordered" evidence="9">
    <location>
        <begin position="386"/>
        <end position="412"/>
    </location>
</feature>
<name>A0AAV9PHS3_9PEZI</name>
<feature type="domain" description="C2H2-type" evidence="10">
    <location>
        <begin position="189"/>
        <end position="229"/>
    </location>
</feature>
<keyword evidence="6" id="KW-0804">Transcription</keyword>
<feature type="domain" description="C2H2-type" evidence="10">
    <location>
        <begin position="120"/>
        <end position="159"/>
    </location>
</feature>
<dbReference type="SMART" id="SM00355">
    <property type="entry name" value="ZnF_C2H2"/>
    <property type="match status" value="10"/>
</dbReference>
<evidence type="ECO:0000259" key="10">
    <source>
        <dbReference type="PROSITE" id="PS50157"/>
    </source>
</evidence>
<dbReference type="PROSITE" id="PS00028">
    <property type="entry name" value="ZINC_FINGER_C2H2_1"/>
    <property type="match status" value="5"/>
</dbReference>
<feature type="domain" description="C2H2-type" evidence="10">
    <location>
        <begin position="160"/>
        <end position="188"/>
    </location>
</feature>
<dbReference type="GO" id="GO:0005634">
    <property type="term" value="C:nucleus"/>
    <property type="evidence" value="ECO:0007669"/>
    <property type="project" value="UniProtKB-SubCell"/>
</dbReference>
<dbReference type="SUPFAM" id="SSF57667">
    <property type="entry name" value="beta-beta-alpha zinc fingers"/>
    <property type="match status" value="4"/>
</dbReference>
<feature type="region of interest" description="Disordered" evidence="9">
    <location>
        <begin position="1"/>
        <end position="45"/>
    </location>
</feature>
<feature type="domain" description="C2H2-type" evidence="10">
    <location>
        <begin position="59"/>
        <end position="88"/>
    </location>
</feature>
<evidence type="ECO:0000256" key="7">
    <source>
        <dbReference type="ARBA" id="ARBA00023242"/>
    </source>
</evidence>
<keyword evidence="4" id="KW-0862">Zinc</keyword>
<dbReference type="GO" id="GO:0008270">
    <property type="term" value="F:zinc ion binding"/>
    <property type="evidence" value="ECO:0007669"/>
    <property type="project" value="UniProtKB-KW"/>
</dbReference>
<dbReference type="GeneID" id="89924835"/>
<evidence type="ECO:0000256" key="1">
    <source>
        <dbReference type="ARBA" id="ARBA00004123"/>
    </source>
</evidence>
<dbReference type="Proteomes" id="UP001337655">
    <property type="component" value="Unassembled WGS sequence"/>
</dbReference>
<feature type="domain" description="C2H2-type" evidence="10">
    <location>
        <begin position="310"/>
        <end position="340"/>
    </location>
</feature>
<dbReference type="FunFam" id="3.30.160.60:FF:000446">
    <property type="entry name" value="Zinc finger protein"/>
    <property type="match status" value="1"/>
</dbReference>
<dbReference type="PANTHER" id="PTHR46179">
    <property type="entry name" value="ZINC FINGER PROTEIN"/>
    <property type="match status" value="1"/>
</dbReference>
<dbReference type="Gene3D" id="3.30.160.60">
    <property type="entry name" value="Classic Zinc Finger"/>
    <property type="match status" value="5"/>
</dbReference>
<accession>A0AAV9PHS3</accession>
<dbReference type="GO" id="GO:0006357">
    <property type="term" value="P:regulation of transcription by RNA polymerase II"/>
    <property type="evidence" value="ECO:0007669"/>
    <property type="project" value="TreeGrafter"/>
</dbReference>
<evidence type="ECO:0000313" key="12">
    <source>
        <dbReference type="Proteomes" id="UP001337655"/>
    </source>
</evidence>
<protein>
    <recommendedName>
        <fullName evidence="10">C2H2-type domain-containing protein</fullName>
    </recommendedName>
</protein>
<keyword evidence="2" id="KW-0479">Metal-binding</keyword>
<dbReference type="PANTHER" id="PTHR46179:SF13">
    <property type="entry name" value="C2H2-TYPE DOMAIN-CONTAINING PROTEIN"/>
    <property type="match status" value="1"/>
</dbReference>
<evidence type="ECO:0000256" key="2">
    <source>
        <dbReference type="ARBA" id="ARBA00022723"/>
    </source>
</evidence>
<dbReference type="Pfam" id="PF00096">
    <property type="entry name" value="zf-C2H2"/>
    <property type="match status" value="6"/>
</dbReference>
<organism evidence="11 12">
    <name type="scientific">Saxophila tyrrhenica</name>
    <dbReference type="NCBI Taxonomy" id="1690608"/>
    <lineage>
        <taxon>Eukaryota</taxon>
        <taxon>Fungi</taxon>
        <taxon>Dikarya</taxon>
        <taxon>Ascomycota</taxon>
        <taxon>Pezizomycotina</taxon>
        <taxon>Dothideomycetes</taxon>
        <taxon>Dothideomycetidae</taxon>
        <taxon>Mycosphaerellales</taxon>
        <taxon>Extremaceae</taxon>
        <taxon>Saxophila</taxon>
    </lineage>
</organism>
<dbReference type="AlphaFoldDB" id="A0AAV9PHS3"/>
<evidence type="ECO:0000256" key="6">
    <source>
        <dbReference type="ARBA" id="ARBA00023163"/>
    </source>
</evidence>
<keyword evidence="3 8" id="KW-0863">Zinc-finger</keyword>
<feature type="domain" description="C2H2-type" evidence="10">
    <location>
        <begin position="89"/>
        <end position="119"/>
    </location>
</feature>
<dbReference type="InterPro" id="IPR013087">
    <property type="entry name" value="Znf_C2H2_type"/>
</dbReference>
<evidence type="ECO:0000256" key="3">
    <source>
        <dbReference type="ARBA" id="ARBA00022771"/>
    </source>
</evidence>
<comment type="subcellular location">
    <subcellularLocation>
        <location evidence="1">Nucleus</location>
    </subcellularLocation>
</comment>
<dbReference type="EMBL" id="JAVRRT010000005">
    <property type="protein sequence ID" value="KAK5171852.1"/>
    <property type="molecule type" value="Genomic_DNA"/>
</dbReference>
<keyword evidence="12" id="KW-1185">Reference proteome</keyword>
<dbReference type="PROSITE" id="PS50157">
    <property type="entry name" value="ZINC_FINGER_C2H2_2"/>
    <property type="match status" value="6"/>
</dbReference>
<comment type="caution">
    <text evidence="11">The sequence shown here is derived from an EMBL/GenBank/DDBJ whole genome shotgun (WGS) entry which is preliminary data.</text>
</comment>
<evidence type="ECO:0000256" key="8">
    <source>
        <dbReference type="PROSITE-ProRule" id="PRU00042"/>
    </source>
</evidence>
<keyword evidence="5" id="KW-0805">Transcription regulation</keyword>
<evidence type="ECO:0000256" key="5">
    <source>
        <dbReference type="ARBA" id="ARBA00023015"/>
    </source>
</evidence>
<proteinExistence type="predicted"/>
<gene>
    <name evidence="11" type="ORF">LTR77_003488</name>
</gene>
<reference evidence="11 12" key="1">
    <citation type="submission" date="2023-08" db="EMBL/GenBank/DDBJ databases">
        <title>Black Yeasts Isolated from many extreme environments.</title>
        <authorList>
            <person name="Coleine C."/>
            <person name="Stajich J.E."/>
            <person name="Selbmann L."/>
        </authorList>
    </citation>
    <scope>NUCLEOTIDE SEQUENCE [LARGE SCALE GENOMIC DNA]</scope>
    <source>
        <strain evidence="11 12">CCFEE 5935</strain>
    </source>
</reference>
<evidence type="ECO:0000256" key="9">
    <source>
        <dbReference type="SAM" id="MobiDB-lite"/>
    </source>
</evidence>
<sequence length="540" mass="59956">MARKRTTDGEASSLSKKARRDGSSSTPPPSSTTYTEDATSAAGTTVTAGGSTYRRLKKYICSFGDCGKAYDRPVKLEAHERTHTGERPFVCGEEGCDKAFFKSEHLKAHMQHKHSNVADHICSYIVRITDDGVEHECGKAFTTSSRLKRHLAIHVKNEAIRCDDCGQVFRSIDVLQRHIKKDHLNELAFVCTRIVVHTTDEGDELADECGKAFASITKLKVHERREHGGNIYFCDDCREPGPAADDGVGTPMTDSDRLGFRTHAELQAHIKEVHPPTCTICSKPCRSNRDLTAHMEIAHGNTLDQRKQAFPCTHPGCDRSFTKRGNLAVHVQSVHSKQKPFVCGQADLSDQISSEKIPGWNGVGCGMGFTSKASLIGHVRTQHLDLPPLRQKPSKPKKAKSVATETADSPMELDQPVETADASNAPLSQLTGHAYSENRHLACLDPHCVVRFYREYDLEQHMRAKHGWTESDFAFVRGDKFWIGGVDEDMNDEPMFQPTETGFSRADEPSFQNGGGAHAPPVYRDDEEDRMMLDPVLLQM</sequence>
<dbReference type="RefSeq" id="XP_064660696.1">
    <property type="nucleotide sequence ID" value="XM_064800745.1"/>
</dbReference>
<evidence type="ECO:0000313" key="11">
    <source>
        <dbReference type="EMBL" id="KAK5171852.1"/>
    </source>
</evidence>